<gene>
    <name evidence="1" type="ORF">GCM10007966_15660</name>
</gene>
<reference evidence="1" key="1">
    <citation type="journal article" date="2014" name="Int. J. Syst. Evol. Microbiol.">
        <title>Complete genome sequence of Corynebacterium casei LMG S-19264T (=DSM 44701T), isolated from a smear-ripened cheese.</title>
        <authorList>
            <consortium name="US DOE Joint Genome Institute (JGI-PGF)"/>
            <person name="Walter F."/>
            <person name="Albersmeier A."/>
            <person name="Kalinowski J."/>
            <person name="Ruckert C."/>
        </authorList>
    </citation>
    <scope>NUCLEOTIDE SEQUENCE</scope>
    <source>
        <strain evidence="1">JCM 13919</strain>
    </source>
</reference>
<dbReference type="AlphaFoldDB" id="A0A917NCA7"/>
<dbReference type="Proteomes" id="UP000630149">
    <property type="component" value="Unassembled WGS sequence"/>
</dbReference>
<organism evidence="1 2">
    <name type="scientific">Legionella impletisoli</name>
    <dbReference type="NCBI Taxonomy" id="343510"/>
    <lineage>
        <taxon>Bacteria</taxon>
        <taxon>Pseudomonadati</taxon>
        <taxon>Pseudomonadota</taxon>
        <taxon>Gammaproteobacteria</taxon>
        <taxon>Legionellales</taxon>
        <taxon>Legionellaceae</taxon>
        <taxon>Legionella</taxon>
    </lineage>
</organism>
<evidence type="ECO:0000313" key="1">
    <source>
        <dbReference type="EMBL" id="GGI87789.1"/>
    </source>
</evidence>
<name>A0A917NCA7_9GAMM</name>
<accession>A0A917NCA7</accession>
<protein>
    <submittedName>
        <fullName evidence="1">Uncharacterized protein</fullName>
    </submittedName>
</protein>
<keyword evidence="2" id="KW-1185">Reference proteome</keyword>
<sequence length="68" mass="7490">MEKNLEDLAQEYVFGPLKMNRTTFSSQLEKDNNTVDVHTELGKPTSIYIGDPPINAAGSLLTTADDFS</sequence>
<dbReference type="InterPro" id="IPR012338">
    <property type="entry name" value="Beta-lactam/transpept-like"/>
</dbReference>
<evidence type="ECO:0000313" key="2">
    <source>
        <dbReference type="Proteomes" id="UP000630149"/>
    </source>
</evidence>
<dbReference type="SUPFAM" id="SSF56601">
    <property type="entry name" value="beta-lactamase/transpeptidase-like"/>
    <property type="match status" value="1"/>
</dbReference>
<proteinExistence type="predicted"/>
<comment type="caution">
    <text evidence="1">The sequence shown here is derived from an EMBL/GenBank/DDBJ whole genome shotgun (WGS) entry which is preliminary data.</text>
</comment>
<dbReference type="Gene3D" id="3.40.710.10">
    <property type="entry name" value="DD-peptidase/beta-lactamase superfamily"/>
    <property type="match status" value="1"/>
</dbReference>
<dbReference type="EMBL" id="BMOB01000006">
    <property type="protein sequence ID" value="GGI87789.1"/>
    <property type="molecule type" value="Genomic_DNA"/>
</dbReference>
<reference evidence="1" key="2">
    <citation type="submission" date="2020-09" db="EMBL/GenBank/DDBJ databases">
        <authorList>
            <person name="Sun Q."/>
            <person name="Ohkuma M."/>
        </authorList>
    </citation>
    <scope>NUCLEOTIDE SEQUENCE</scope>
    <source>
        <strain evidence="1">JCM 13919</strain>
    </source>
</reference>